<evidence type="ECO:0000313" key="1">
    <source>
        <dbReference type="EMBL" id="JAE01781.1"/>
    </source>
</evidence>
<reference evidence="1" key="1">
    <citation type="submission" date="2014-09" db="EMBL/GenBank/DDBJ databases">
        <authorList>
            <person name="Magalhaes I.L.F."/>
            <person name="Oliveira U."/>
            <person name="Santos F.R."/>
            <person name="Vidigal T.H.D.A."/>
            <person name="Brescovit A.D."/>
            <person name="Santos A.J."/>
        </authorList>
    </citation>
    <scope>NUCLEOTIDE SEQUENCE</scope>
    <source>
        <tissue evidence="1">Shoot tissue taken approximately 20 cm above the soil surface</tissue>
    </source>
</reference>
<reference evidence="1" key="2">
    <citation type="journal article" date="2015" name="Data Brief">
        <title>Shoot transcriptome of the giant reed, Arundo donax.</title>
        <authorList>
            <person name="Barrero R.A."/>
            <person name="Guerrero F.D."/>
            <person name="Moolhuijzen P."/>
            <person name="Goolsby J.A."/>
            <person name="Tidwell J."/>
            <person name="Bellgard S.E."/>
            <person name="Bellgard M.I."/>
        </authorList>
    </citation>
    <scope>NUCLEOTIDE SEQUENCE</scope>
    <source>
        <tissue evidence="1">Shoot tissue taken approximately 20 cm above the soil surface</tissue>
    </source>
</reference>
<protein>
    <submittedName>
        <fullName evidence="1">Uncharacterized protein</fullName>
    </submittedName>
</protein>
<dbReference type="EMBL" id="GBRH01196115">
    <property type="protein sequence ID" value="JAE01781.1"/>
    <property type="molecule type" value="Transcribed_RNA"/>
</dbReference>
<name>A0A0A9EV72_ARUDO</name>
<dbReference type="AlphaFoldDB" id="A0A0A9EV72"/>
<accession>A0A0A9EV72</accession>
<proteinExistence type="predicted"/>
<sequence length="92" mass="9583">MQMSGRCAFLSGSDLASYVEKMTGCMCLTSNAGTTTLVTVSVTVTSRVSVLILSCRNEPSYLGPVSAPTSFATGASSQHPFFCGKILGPLPR</sequence>
<organism evidence="1">
    <name type="scientific">Arundo donax</name>
    <name type="common">Giant reed</name>
    <name type="synonym">Donax arundinaceus</name>
    <dbReference type="NCBI Taxonomy" id="35708"/>
    <lineage>
        <taxon>Eukaryota</taxon>
        <taxon>Viridiplantae</taxon>
        <taxon>Streptophyta</taxon>
        <taxon>Embryophyta</taxon>
        <taxon>Tracheophyta</taxon>
        <taxon>Spermatophyta</taxon>
        <taxon>Magnoliopsida</taxon>
        <taxon>Liliopsida</taxon>
        <taxon>Poales</taxon>
        <taxon>Poaceae</taxon>
        <taxon>PACMAD clade</taxon>
        <taxon>Arundinoideae</taxon>
        <taxon>Arundineae</taxon>
        <taxon>Arundo</taxon>
    </lineage>
</organism>